<dbReference type="Proteomes" id="UP001652661">
    <property type="component" value="Chromosome 3R"/>
</dbReference>
<keyword evidence="2" id="KW-0418">Kinase</keyword>
<keyword evidence="1" id="KW-1185">Reference proteome</keyword>
<dbReference type="OrthoDB" id="522106at2759"/>
<dbReference type="AlphaFoldDB" id="A0A6P4HX74"/>
<gene>
    <name evidence="2" type="primary">LOC108073695</name>
</gene>
<protein>
    <submittedName>
        <fullName evidence="2">Adenylate kinase 2</fullName>
    </submittedName>
</protein>
<dbReference type="SUPFAM" id="SSF52540">
    <property type="entry name" value="P-loop containing nucleoside triphosphate hydrolases"/>
    <property type="match status" value="1"/>
</dbReference>
<proteinExistence type="predicted"/>
<evidence type="ECO:0000313" key="1">
    <source>
        <dbReference type="Proteomes" id="UP001652661"/>
    </source>
</evidence>
<sequence>MSCPKKFNKEMLVAFGAAFMHYIEKHKLMEVMSRILAEILVADDVTDVRLWMGQNIRRIGVDIYSKSLDAFHRGVQGDFYQLPRNFYHRIVIHGKPGSGRKSLAHVLAQRWDLLILDVDVLIYHSINGAKQNEHTRLLQEGIEEDCVYKRSEAVGNLIQSRLLQDDALHRGWILFNYPNNKCEAKHLFEGFTVPPNKFIFLQIDERMAKIRILVNSYSPGPQSNISYLDRQMQQFRKSEPALNAYLSQRREVIYVDATPCFEQVKCEIISQLTKTPYILGKKYGEANALV</sequence>
<accession>A0A6P4HX74</accession>
<name>A0A6P4HX74_DROKI</name>
<organism evidence="1 2">
    <name type="scientific">Drosophila kikkawai</name>
    <name type="common">Fruit fly</name>
    <dbReference type="NCBI Taxonomy" id="30033"/>
    <lineage>
        <taxon>Eukaryota</taxon>
        <taxon>Metazoa</taxon>
        <taxon>Ecdysozoa</taxon>
        <taxon>Arthropoda</taxon>
        <taxon>Hexapoda</taxon>
        <taxon>Insecta</taxon>
        <taxon>Pterygota</taxon>
        <taxon>Neoptera</taxon>
        <taxon>Endopterygota</taxon>
        <taxon>Diptera</taxon>
        <taxon>Brachycera</taxon>
        <taxon>Muscomorpha</taxon>
        <taxon>Ephydroidea</taxon>
        <taxon>Drosophilidae</taxon>
        <taxon>Drosophila</taxon>
        <taxon>Sophophora</taxon>
    </lineage>
</organism>
<dbReference type="GeneID" id="108073695"/>
<reference evidence="2" key="1">
    <citation type="submission" date="2025-08" db="UniProtKB">
        <authorList>
            <consortium name="RefSeq"/>
        </authorList>
    </citation>
    <scope>IDENTIFICATION</scope>
    <source>
        <strain evidence="2">14028-0561.14</strain>
        <tissue evidence="2">Whole fly</tissue>
    </source>
</reference>
<dbReference type="RefSeq" id="XP_017020917.1">
    <property type="nucleotide sequence ID" value="XM_017165428.3"/>
</dbReference>
<dbReference type="GO" id="GO:0016301">
    <property type="term" value="F:kinase activity"/>
    <property type="evidence" value="ECO:0007669"/>
    <property type="project" value="UniProtKB-KW"/>
</dbReference>
<evidence type="ECO:0000313" key="2">
    <source>
        <dbReference type="RefSeq" id="XP_017020917.1"/>
    </source>
</evidence>
<keyword evidence="2" id="KW-0808">Transferase</keyword>
<dbReference type="InterPro" id="IPR027417">
    <property type="entry name" value="P-loop_NTPase"/>
</dbReference>
<dbReference type="Gene3D" id="3.40.50.300">
    <property type="entry name" value="P-loop containing nucleotide triphosphate hydrolases"/>
    <property type="match status" value="1"/>
</dbReference>